<gene>
    <name evidence="1" type="ORF">SDC9_141240</name>
</gene>
<dbReference type="EMBL" id="VSSQ01040789">
    <property type="protein sequence ID" value="MPM94097.1"/>
    <property type="molecule type" value="Genomic_DNA"/>
</dbReference>
<sequence length="63" mass="7264">MFNLGLILQPQEYSVCGKHNFHNTIKVRPGRSLAVYIIILVYAHKSFIKILCARFLTAKKFVI</sequence>
<comment type="caution">
    <text evidence="1">The sequence shown here is derived from an EMBL/GenBank/DDBJ whole genome shotgun (WGS) entry which is preliminary data.</text>
</comment>
<accession>A0A645DXJ0</accession>
<reference evidence="1" key="1">
    <citation type="submission" date="2019-08" db="EMBL/GenBank/DDBJ databases">
        <authorList>
            <person name="Kucharzyk K."/>
            <person name="Murdoch R.W."/>
            <person name="Higgins S."/>
            <person name="Loffler F."/>
        </authorList>
    </citation>
    <scope>NUCLEOTIDE SEQUENCE</scope>
</reference>
<evidence type="ECO:0000313" key="1">
    <source>
        <dbReference type="EMBL" id="MPM94097.1"/>
    </source>
</evidence>
<name>A0A645DXJ0_9ZZZZ</name>
<dbReference type="AlphaFoldDB" id="A0A645DXJ0"/>
<protein>
    <submittedName>
        <fullName evidence="1">Uncharacterized protein</fullName>
    </submittedName>
</protein>
<proteinExistence type="predicted"/>
<organism evidence="1">
    <name type="scientific">bioreactor metagenome</name>
    <dbReference type="NCBI Taxonomy" id="1076179"/>
    <lineage>
        <taxon>unclassified sequences</taxon>
        <taxon>metagenomes</taxon>
        <taxon>ecological metagenomes</taxon>
    </lineage>
</organism>